<dbReference type="AlphaFoldDB" id="A0A1D2QRK8"/>
<dbReference type="GO" id="GO:0005829">
    <property type="term" value="C:cytosol"/>
    <property type="evidence" value="ECO:0007669"/>
    <property type="project" value="TreeGrafter"/>
</dbReference>
<dbReference type="STRING" id="62101.AB835_05070"/>
<evidence type="ECO:0000313" key="11">
    <source>
        <dbReference type="EMBL" id="ODS24160.1"/>
    </source>
</evidence>
<proteinExistence type="inferred from homology"/>
<dbReference type="HAMAP" id="MF_00464">
    <property type="entry name" value="AdoMetDC_1"/>
    <property type="match status" value="1"/>
</dbReference>
<gene>
    <name evidence="10" type="primary">speH</name>
    <name evidence="11" type="ORF">AB835_05070</name>
</gene>
<keyword evidence="7 10" id="KW-0456">Lyase</keyword>
<keyword evidence="4 10" id="KW-0745">Spermidine biosynthesis</keyword>
<keyword evidence="6 10" id="KW-0865">Zymogen</keyword>
<evidence type="ECO:0000256" key="5">
    <source>
        <dbReference type="ARBA" id="ARBA00023115"/>
    </source>
</evidence>
<dbReference type="Pfam" id="PF02675">
    <property type="entry name" value="AdoMet_dc"/>
    <property type="match status" value="1"/>
</dbReference>
<dbReference type="Gene3D" id="3.30.160.750">
    <property type="match status" value="1"/>
</dbReference>
<feature type="active site" description="Proton donor; for catalytic activity" evidence="10">
    <location>
        <position position="83"/>
    </location>
</feature>
<name>A0A1D2QRK8_9GAMM</name>
<keyword evidence="8 10" id="KW-0704">Schiff base</keyword>
<dbReference type="Gene3D" id="3.30.360.110">
    <property type="entry name" value="S-adenosylmethionine decarboxylase domain"/>
    <property type="match status" value="1"/>
</dbReference>
<comment type="subunit">
    <text evidence="10">Heterotetramer of two alpha and two beta chains arranged as a dimer of alpha/beta heterodimers.</text>
</comment>
<evidence type="ECO:0000256" key="8">
    <source>
        <dbReference type="ARBA" id="ARBA00023270"/>
    </source>
</evidence>
<evidence type="ECO:0000256" key="4">
    <source>
        <dbReference type="ARBA" id="ARBA00023066"/>
    </source>
</evidence>
<dbReference type="InterPro" id="IPR016067">
    <property type="entry name" value="S-AdoMet_deCO2ase_core"/>
</dbReference>
<feature type="active site" description="Proton acceptor; for processing activity" evidence="10">
    <location>
        <position position="68"/>
    </location>
</feature>
<comment type="pathway">
    <text evidence="10">Amine and polyamine biosynthesis; S-adenosylmethioninamine biosynthesis; S-adenosylmethioninamine from S-adenosyl-L-methionine: step 1/1.</text>
</comment>
<dbReference type="GO" id="GO:0008295">
    <property type="term" value="P:spermidine biosynthetic process"/>
    <property type="evidence" value="ECO:0007669"/>
    <property type="project" value="UniProtKB-UniRule"/>
</dbReference>
<dbReference type="InterPro" id="IPR042286">
    <property type="entry name" value="AdoMetDC_C"/>
</dbReference>
<comment type="caution">
    <text evidence="11">The sequence shown here is derived from an EMBL/GenBank/DDBJ whole genome shotgun (WGS) entry which is preliminary data.</text>
</comment>
<keyword evidence="3 10" id="KW-0068">Autocatalytic cleavage</keyword>
<evidence type="ECO:0000256" key="10">
    <source>
        <dbReference type="HAMAP-Rule" id="MF_00464"/>
    </source>
</evidence>
<dbReference type="NCBIfam" id="TIGR03330">
    <property type="entry name" value="SAM_DCase_Bsu"/>
    <property type="match status" value="1"/>
</dbReference>
<comment type="PTM">
    <text evidence="10">Is synthesized initially as an inactive proenzyme. Formation of the active enzyme involves a self-maturation process in which the active site pyruvoyl group is generated from an internal serine residue via an autocatalytic post-translational modification. Two non-identical subunits are generated from the proenzyme in this reaction, and the pyruvate is formed at the N-terminus of the alpha chain, which is derived from the carboxyl end of the proenzyme. The post-translation cleavage follows an unusual pathway, termed non-hydrolytic serinolysis, in which the side chain hydroxyl group of the serine supplies its oxygen atom to form the C-terminus of the beta chain, while the remainder of the serine residue undergoes an oxidative deamination to produce ammonia and the pyruvoyl group blocking the N-terminus of the alpha chain.</text>
</comment>
<dbReference type="PANTHER" id="PTHR33866:SF2">
    <property type="entry name" value="S-ADENOSYLMETHIONINE DECARBOXYLASE PROENZYME"/>
    <property type="match status" value="1"/>
</dbReference>
<evidence type="ECO:0000256" key="1">
    <source>
        <dbReference type="ARBA" id="ARBA00022691"/>
    </source>
</evidence>
<feature type="modified residue" description="Pyruvic acid (Ser); by autocatalysis" evidence="10">
    <location>
        <position position="63"/>
    </location>
</feature>
<comment type="cofactor">
    <cofactor evidence="10">
        <name>pyruvate</name>
        <dbReference type="ChEBI" id="CHEBI:15361"/>
    </cofactor>
    <text evidence="10">Binds 1 pyruvoyl group covalently per subunit.</text>
</comment>
<keyword evidence="1 10" id="KW-0949">S-adenosyl-L-methionine</keyword>
<comment type="similarity">
    <text evidence="10">Belongs to the prokaryotic AdoMetDC family. Type 1 subfamily.</text>
</comment>
<accession>A0A1D2QRK8</accession>
<evidence type="ECO:0000256" key="3">
    <source>
        <dbReference type="ARBA" id="ARBA00022813"/>
    </source>
</evidence>
<dbReference type="UniPathway" id="UPA00331">
    <property type="reaction ID" value="UER00451"/>
</dbReference>
<dbReference type="SUPFAM" id="SSF56276">
    <property type="entry name" value="S-adenosylmethionine decarboxylase"/>
    <property type="match status" value="1"/>
</dbReference>
<evidence type="ECO:0000256" key="6">
    <source>
        <dbReference type="ARBA" id="ARBA00023145"/>
    </source>
</evidence>
<sequence length="131" mass="14677">MDTKSKHLLIELFDCHKTTLQDQTKIETLLIQAAKAANVTIVQSVFHKYFPQGVTGVVIIEESHLSIHTWPEYGYASVDFYTCGKGIPEKALDIIQSGLIAGRTEVICVDRGQSLTDTAMSLRYHRHAMKN</sequence>
<dbReference type="InterPro" id="IPR042284">
    <property type="entry name" value="AdoMetDC_N"/>
</dbReference>
<dbReference type="Proteomes" id="UP000242502">
    <property type="component" value="Unassembled WGS sequence"/>
</dbReference>
<protein>
    <recommendedName>
        <fullName evidence="10">S-adenosylmethionine decarboxylase proenzyme</fullName>
        <shortName evidence="10">AdoMetDC</shortName>
        <shortName evidence="10">SAMDC</shortName>
        <ecNumber evidence="10">4.1.1.50</ecNumber>
    </recommendedName>
    <component>
        <recommendedName>
            <fullName evidence="10">S-adenosylmethionine decarboxylase beta chain</fullName>
        </recommendedName>
    </component>
    <component>
        <recommendedName>
            <fullName evidence="10">S-adenosylmethionine decarboxylase alpha chain</fullName>
        </recommendedName>
    </component>
</protein>
<dbReference type="InterPro" id="IPR017716">
    <property type="entry name" value="S-AdoMet_deCOase_pro-enz"/>
</dbReference>
<comment type="function">
    <text evidence="10">Catalyzes the decarboxylation of S-adenosylmethionine to S-adenosylmethioninamine (dcAdoMet), the propylamine donor required for the synthesis of the polyamines spermine and spermidine from the diamine putrescine.</text>
</comment>
<organism evidence="11 12">
    <name type="scientific">Candidatus Endobugula sertula</name>
    <name type="common">Bugula neritina bacterial symbiont</name>
    <dbReference type="NCBI Taxonomy" id="62101"/>
    <lineage>
        <taxon>Bacteria</taxon>
        <taxon>Pseudomonadati</taxon>
        <taxon>Pseudomonadota</taxon>
        <taxon>Gammaproteobacteria</taxon>
        <taxon>Cellvibrionales</taxon>
        <taxon>Cellvibrionaceae</taxon>
        <taxon>Candidatus Endobugula</taxon>
    </lineage>
</organism>
<comment type="catalytic activity">
    <reaction evidence="10">
        <text>S-adenosyl-L-methionine + H(+) = S-adenosyl 3-(methylsulfanyl)propylamine + CO2</text>
        <dbReference type="Rhea" id="RHEA:15981"/>
        <dbReference type="ChEBI" id="CHEBI:15378"/>
        <dbReference type="ChEBI" id="CHEBI:16526"/>
        <dbReference type="ChEBI" id="CHEBI:57443"/>
        <dbReference type="ChEBI" id="CHEBI:59789"/>
        <dbReference type="EC" id="4.1.1.50"/>
    </reaction>
</comment>
<evidence type="ECO:0000256" key="7">
    <source>
        <dbReference type="ARBA" id="ARBA00023239"/>
    </source>
</evidence>
<evidence type="ECO:0000256" key="9">
    <source>
        <dbReference type="ARBA" id="ARBA00023317"/>
    </source>
</evidence>
<reference evidence="11 12" key="1">
    <citation type="journal article" date="2016" name="Appl. Environ. Microbiol.">
        <title>Lack of Overt Genome Reduction in the Bryostatin-Producing Bryozoan Symbiont "Candidatus Endobugula sertula".</title>
        <authorList>
            <person name="Miller I.J."/>
            <person name="Vanee N."/>
            <person name="Fong S.S."/>
            <person name="Lim-Fong G.E."/>
            <person name="Kwan J.C."/>
        </authorList>
    </citation>
    <scope>NUCLEOTIDE SEQUENCE [LARGE SCALE GENOMIC DNA]</scope>
    <source>
        <strain evidence="11">AB1-4</strain>
    </source>
</reference>
<keyword evidence="9 10" id="KW-0670">Pyruvate</keyword>
<dbReference type="PANTHER" id="PTHR33866">
    <property type="entry name" value="S-ADENOSYLMETHIONINE DECARBOXYLASE PROENZYME"/>
    <property type="match status" value="1"/>
</dbReference>
<dbReference type="InterPro" id="IPR003826">
    <property type="entry name" value="AdoMetDC_fam_prok"/>
</dbReference>
<dbReference type="EMBL" id="MDLC01000013">
    <property type="protein sequence ID" value="ODS24160.1"/>
    <property type="molecule type" value="Genomic_DNA"/>
</dbReference>
<evidence type="ECO:0000313" key="12">
    <source>
        <dbReference type="Proteomes" id="UP000242502"/>
    </source>
</evidence>
<dbReference type="EC" id="4.1.1.50" evidence="10"/>
<feature type="chain" id="PRO_5023410012" description="S-adenosylmethionine decarboxylase alpha chain" evidence="10">
    <location>
        <begin position="63"/>
        <end position="131"/>
    </location>
</feature>
<dbReference type="GO" id="GO:0004014">
    <property type="term" value="F:adenosylmethionine decarboxylase activity"/>
    <property type="evidence" value="ECO:0007669"/>
    <property type="project" value="UniProtKB-UniRule"/>
</dbReference>
<evidence type="ECO:0000256" key="2">
    <source>
        <dbReference type="ARBA" id="ARBA00022793"/>
    </source>
</evidence>
<keyword evidence="5 10" id="KW-0620">Polyamine biosynthesis</keyword>
<feature type="active site" description="Schiff-base intermediate with substrate; via pyruvic acid" evidence="10">
    <location>
        <position position="63"/>
    </location>
</feature>
<feature type="chain" id="PRO_5023410013" description="S-adenosylmethionine decarboxylase beta chain" evidence="10">
    <location>
        <begin position="1"/>
        <end position="62"/>
    </location>
</feature>
<feature type="site" description="Cleavage (non-hydrolytic); by autolysis" evidence="10">
    <location>
        <begin position="62"/>
        <end position="63"/>
    </location>
</feature>
<keyword evidence="2 10" id="KW-0210">Decarboxylase</keyword>